<keyword evidence="2" id="KW-1185">Reference proteome</keyword>
<protein>
    <submittedName>
        <fullName evidence="3">SPX domain-containing protein</fullName>
    </submittedName>
</protein>
<dbReference type="WBParaSite" id="Pan_g10965.t1">
    <property type="protein sequence ID" value="Pan_g10965.t1"/>
    <property type="gene ID" value="Pan_g10965"/>
</dbReference>
<reference evidence="2" key="1">
    <citation type="journal article" date="2013" name="Genetics">
        <title>The draft genome and transcriptome of Panagrellus redivivus are shaped by the harsh demands of a free-living lifestyle.</title>
        <authorList>
            <person name="Srinivasan J."/>
            <person name="Dillman A.R."/>
            <person name="Macchietto M.G."/>
            <person name="Heikkinen L."/>
            <person name="Lakso M."/>
            <person name="Fracchia K.M."/>
            <person name="Antoshechkin I."/>
            <person name="Mortazavi A."/>
            <person name="Wong G."/>
            <person name="Sternberg P.W."/>
        </authorList>
    </citation>
    <scope>NUCLEOTIDE SEQUENCE [LARGE SCALE GENOMIC DNA]</scope>
    <source>
        <strain evidence="2">MT8872</strain>
    </source>
</reference>
<dbReference type="AlphaFoldDB" id="A0A7E4UNT2"/>
<evidence type="ECO:0000256" key="1">
    <source>
        <dbReference type="SAM" id="MobiDB-lite"/>
    </source>
</evidence>
<dbReference type="Proteomes" id="UP000492821">
    <property type="component" value="Unassembled WGS sequence"/>
</dbReference>
<name>A0A7E4UNT2_PANRE</name>
<feature type="region of interest" description="Disordered" evidence="1">
    <location>
        <begin position="252"/>
        <end position="300"/>
    </location>
</feature>
<organism evidence="2 3">
    <name type="scientific">Panagrellus redivivus</name>
    <name type="common">Microworm</name>
    <dbReference type="NCBI Taxonomy" id="6233"/>
    <lineage>
        <taxon>Eukaryota</taxon>
        <taxon>Metazoa</taxon>
        <taxon>Ecdysozoa</taxon>
        <taxon>Nematoda</taxon>
        <taxon>Chromadorea</taxon>
        <taxon>Rhabditida</taxon>
        <taxon>Tylenchina</taxon>
        <taxon>Panagrolaimomorpha</taxon>
        <taxon>Panagrolaimoidea</taxon>
        <taxon>Panagrolaimidae</taxon>
        <taxon>Panagrellus</taxon>
    </lineage>
</organism>
<sequence>MSRNQKAELIGRVWIKKYIDQDEARTLFNQIDREHLPPPSFQANLNRRQEANSANGTGHLVAPSSPPSIVAGPPNAYVTRAEFEAFKFETNQRIEKLETSIAQLRDALVGPKDDGDLFEQVSRPFDPTKIRKLLNAELRFHGTGKQVVDIAKTLKRVIRKHPTPSTGLNLVTFYTRRVYEELFGISEMHLYAASKRYNTNMTRGNYIAVPASLPDALNLLFCDAFETGGLTSIPGIAIREVVGDLHAHIFNNKRRKEKSASDQPSSSNASKKRRLQDANLDAEESDSAPSDEERDEPEHV</sequence>
<evidence type="ECO:0000313" key="3">
    <source>
        <dbReference type="WBParaSite" id="Pan_g10965.t1"/>
    </source>
</evidence>
<evidence type="ECO:0000313" key="2">
    <source>
        <dbReference type="Proteomes" id="UP000492821"/>
    </source>
</evidence>
<proteinExistence type="predicted"/>
<reference evidence="3" key="2">
    <citation type="submission" date="2020-10" db="UniProtKB">
        <authorList>
            <consortium name="WormBaseParasite"/>
        </authorList>
    </citation>
    <scope>IDENTIFICATION</scope>
</reference>
<accession>A0A7E4UNT2</accession>
<feature type="compositionally biased region" description="Acidic residues" evidence="1">
    <location>
        <begin position="280"/>
        <end position="300"/>
    </location>
</feature>